<sequence>MIKERALCAVEKILKTASFDVDFGNGGIDLTAYRGNECLVVLCSNDSSEIDFFLRKKFKVQLEDTVSNCHKLLFTMKNCQPVENCTIWGHIELAKYAGQATVADILGETLALDFSVPDYEGEVRDDKRSVYESSNQDLGPELLCIPQTISEERAKQISGIRGEIRNVYIPHYLYTANSTGEKVFKSHVIDFNLTETGLINALSGKKADFESEDLEKITPERKNVPGRAKILDAGVKKNDLRDSIKNRISEELTKMVRVSKSEGDTISYEDIKVAPDSENINISLELVYLPVIQIRGDRIIEIEAYSGEILREPLDDGVELL</sequence>
<protein>
    <submittedName>
        <fullName evidence="1">Uncharacterized protein</fullName>
    </submittedName>
</protein>
<dbReference type="GeneID" id="79948767"/>
<evidence type="ECO:0000313" key="1">
    <source>
        <dbReference type="EMBL" id="WFN36851.1"/>
    </source>
</evidence>
<accession>A0AAF0JMW7</accession>
<dbReference type="KEGG" id="manq:L1994_00185"/>
<reference evidence="1" key="1">
    <citation type="submission" date="2022-01" db="EMBL/GenBank/DDBJ databases">
        <title>Complete genome of Methanomicrobium antiquum DSM 21220.</title>
        <authorList>
            <person name="Chen S.-C."/>
            <person name="You Y.-T."/>
            <person name="Zhou Y.-Z."/>
            <person name="Lai M.-C."/>
        </authorList>
    </citation>
    <scope>NUCLEOTIDE SEQUENCE</scope>
    <source>
        <strain evidence="1">DSM 21220</strain>
    </source>
</reference>
<dbReference type="AlphaFoldDB" id="A0AAF0JMW7"/>
<keyword evidence="2" id="KW-1185">Reference proteome</keyword>
<evidence type="ECO:0000313" key="2">
    <source>
        <dbReference type="Proteomes" id="UP001218895"/>
    </source>
</evidence>
<dbReference type="RefSeq" id="WP_278099688.1">
    <property type="nucleotide sequence ID" value="NZ_CP091092.1"/>
</dbReference>
<organism evidence="1 2">
    <name type="scientific">Methanomicrobium antiquum</name>
    <dbReference type="NCBI Taxonomy" id="487686"/>
    <lineage>
        <taxon>Archaea</taxon>
        <taxon>Methanobacteriati</taxon>
        <taxon>Methanobacteriota</taxon>
        <taxon>Stenosarchaea group</taxon>
        <taxon>Methanomicrobia</taxon>
        <taxon>Methanomicrobiales</taxon>
        <taxon>Methanomicrobiaceae</taxon>
        <taxon>Methanomicrobium</taxon>
    </lineage>
</organism>
<name>A0AAF0JMW7_9EURY</name>
<dbReference type="Proteomes" id="UP001218895">
    <property type="component" value="Chromosome"/>
</dbReference>
<dbReference type="EMBL" id="CP091092">
    <property type="protein sequence ID" value="WFN36851.1"/>
    <property type="molecule type" value="Genomic_DNA"/>
</dbReference>
<gene>
    <name evidence="1" type="ORF">L1994_00185</name>
</gene>
<proteinExistence type="predicted"/>